<feature type="region of interest" description="Disordered" evidence="8">
    <location>
        <begin position="1"/>
        <end position="32"/>
    </location>
</feature>
<evidence type="ECO:0000256" key="1">
    <source>
        <dbReference type="ARBA" id="ARBA00004123"/>
    </source>
</evidence>
<evidence type="ECO:0000256" key="5">
    <source>
        <dbReference type="ARBA" id="ARBA00022829"/>
    </source>
</evidence>
<dbReference type="InterPro" id="IPR019440">
    <property type="entry name" value="MAU2"/>
</dbReference>
<keyword evidence="10" id="KW-1185">Reference proteome</keyword>
<dbReference type="GO" id="GO:0005634">
    <property type="term" value="C:nucleus"/>
    <property type="evidence" value="ECO:0007669"/>
    <property type="project" value="UniProtKB-SubCell"/>
</dbReference>
<keyword evidence="3" id="KW-0132">Cell division</keyword>
<proteinExistence type="inferred from homology"/>
<dbReference type="GO" id="GO:0007064">
    <property type="term" value="P:mitotic sister chromatid cohesion"/>
    <property type="evidence" value="ECO:0007669"/>
    <property type="project" value="InterPro"/>
</dbReference>
<evidence type="ECO:0008006" key="11">
    <source>
        <dbReference type="Google" id="ProtNLM"/>
    </source>
</evidence>
<evidence type="ECO:0000256" key="6">
    <source>
        <dbReference type="ARBA" id="ARBA00023242"/>
    </source>
</evidence>
<gene>
    <name evidence="9" type="ORF">M422DRAFT_258145</name>
</gene>
<feature type="region of interest" description="Disordered" evidence="8">
    <location>
        <begin position="677"/>
        <end position="700"/>
    </location>
</feature>
<dbReference type="EMBL" id="KN837155">
    <property type="protein sequence ID" value="KIJ38993.1"/>
    <property type="molecule type" value="Genomic_DNA"/>
</dbReference>
<evidence type="ECO:0000256" key="4">
    <source>
        <dbReference type="ARBA" id="ARBA00022776"/>
    </source>
</evidence>
<protein>
    <recommendedName>
        <fullName evidence="11">Anaphase-promoting complex subunit 5</fullName>
    </recommendedName>
</protein>
<accession>A0A0C9U7N9</accession>
<evidence type="ECO:0000256" key="8">
    <source>
        <dbReference type="SAM" id="MobiDB-lite"/>
    </source>
</evidence>
<evidence type="ECO:0000313" key="10">
    <source>
        <dbReference type="Proteomes" id="UP000054279"/>
    </source>
</evidence>
<keyword evidence="7" id="KW-0131">Cell cycle</keyword>
<keyword evidence="5" id="KW-0159">Chromosome partition</keyword>
<evidence type="ECO:0000256" key="3">
    <source>
        <dbReference type="ARBA" id="ARBA00022618"/>
    </source>
</evidence>
<dbReference type="PANTHER" id="PTHR21394">
    <property type="entry name" value="MAU2 CHROMATID COHESION FACTOR HOMOLOG"/>
    <property type="match status" value="1"/>
</dbReference>
<name>A0A0C9U7N9_SPHS4</name>
<feature type="compositionally biased region" description="Basic and acidic residues" evidence="8">
    <location>
        <begin position="684"/>
        <end position="700"/>
    </location>
</feature>
<dbReference type="GO" id="GO:0051301">
    <property type="term" value="P:cell division"/>
    <property type="evidence" value="ECO:0007669"/>
    <property type="project" value="UniProtKB-KW"/>
</dbReference>
<reference evidence="9 10" key="1">
    <citation type="submission" date="2014-06" db="EMBL/GenBank/DDBJ databases">
        <title>Evolutionary Origins and Diversification of the Mycorrhizal Mutualists.</title>
        <authorList>
            <consortium name="DOE Joint Genome Institute"/>
            <consortium name="Mycorrhizal Genomics Consortium"/>
            <person name="Kohler A."/>
            <person name="Kuo A."/>
            <person name="Nagy L.G."/>
            <person name="Floudas D."/>
            <person name="Copeland A."/>
            <person name="Barry K.W."/>
            <person name="Cichocki N."/>
            <person name="Veneault-Fourrey C."/>
            <person name="LaButti K."/>
            <person name="Lindquist E.A."/>
            <person name="Lipzen A."/>
            <person name="Lundell T."/>
            <person name="Morin E."/>
            <person name="Murat C."/>
            <person name="Riley R."/>
            <person name="Ohm R."/>
            <person name="Sun H."/>
            <person name="Tunlid A."/>
            <person name="Henrissat B."/>
            <person name="Grigoriev I.V."/>
            <person name="Hibbett D.S."/>
            <person name="Martin F."/>
        </authorList>
    </citation>
    <scope>NUCLEOTIDE SEQUENCE [LARGE SCALE GENOMIC DNA]</scope>
    <source>
        <strain evidence="9 10">SS14</strain>
    </source>
</reference>
<sequence length="781" mass="85404">MSTPTHSRVVADSPLKRKRVSSPTPPPHVHKDSPHLLLALPALLAVPPTHPNHVPSLQLSLLAAKRCIELRTYSSVSMSAQVECRAWTTFVEIAMKIVGAGLSSDGPEGVPWARGLETEIGSAVTKALALAQKYPSLRLYKHHLTLQHAQLAHWQHNYKFARALLRRHATSLSPSTDPHPHFYTTHLALVNFALSSTPVDIPSALHSINALVVLSEQWNDPEVALLAKVIKLRALVSSLRWAEVFPLLQTLENELGLIFIVNKPPKPESSDELKPIPTAIAPLAPRSLNTPTLPTPPTASPTATAKSPERSTLWASLELHILNLGVLAYVHAGRCDEANIRVARLHTVLDSGVLEREGIREGVIEVPIQATNDHPIPLLIHTTHPRVLFHLAFLVSAVAMRDATGRKPKPKVFAIEGLKVCDRERPKDGQKPVGRYLSWVGLRVRQDVEERLTKIEADLLCELVSVCIQRSEFSEAEEHISRLIAHTRTHNLWSAYAPRIALYHGHLAHLLLHPARALDCYALAVHLASQQEHPTNMSSKPTNDDTVHAGIATARFIRVAAQAGEVGLRLGMIREGDRGSGVLGGELRAWGGEVARECRELGGTLEAVGRVLEACLTDEILAAKNQLKTSLSITTGALDNHLRALVLALVSAHYIHTATDYAEVMLGTARQLAAGLGAPATKPSPKDRVTQAQDGAKEPRKVGNARLGLWVGERFLEIYRRTGRDKRARQQTNLNAEFVRILQDIGSKSGQGQKEVLSEAGKEEETAVTMDVNVDVVMNTS</sequence>
<evidence type="ECO:0000256" key="7">
    <source>
        <dbReference type="ARBA" id="ARBA00023306"/>
    </source>
</evidence>
<evidence type="ECO:0000256" key="2">
    <source>
        <dbReference type="ARBA" id="ARBA00008585"/>
    </source>
</evidence>
<organism evidence="9 10">
    <name type="scientific">Sphaerobolus stellatus (strain SS14)</name>
    <dbReference type="NCBI Taxonomy" id="990650"/>
    <lineage>
        <taxon>Eukaryota</taxon>
        <taxon>Fungi</taxon>
        <taxon>Dikarya</taxon>
        <taxon>Basidiomycota</taxon>
        <taxon>Agaricomycotina</taxon>
        <taxon>Agaricomycetes</taxon>
        <taxon>Phallomycetidae</taxon>
        <taxon>Geastrales</taxon>
        <taxon>Sphaerobolaceae</taxon>
        <taxon>Sphaerobolus</taxon>
    </lineage>
</organism>
<comment type="similarity">
    <text evidence="2">Belongs to the SCC4/mau-2 family.</text>
</comment>
<feature type="region of interest" description="Disordered" evidence="8">
    <location>
        <begin position="283"/>
        <end position="307"/>
    </location>
</feature>
<dbReference type="Proteomes" id="UP000054279">
    <property type="component" value="Unassembled WGS sequence"/>
</dbReference>
<dbReference type="AlphaFoldDB" id="A0A0C9U7N9"/>
<keyword evidence="4" id="KW-0498">Mitosis</keyword>
<evidence type="ECO:0000313" key="9">
    <source>
        <dbReference type="EMBL" id="KIJ38993.1"/>
    </source>
</evidence>
<comment type="subcellular location">
    <subcellularLocation>
        <location evidence="1">Nucleus</location>
    </subcellularLocation>
</comment>
<dbReference type="OrthoDB" id="5565328at2759"/>
<dbReference type="HOGENOM" id="CLU_010367_0_0_1"/>
<dbReference type="GO" id="GO:0007059">
    <property type="term" value="P:chromosome segregation"/>
    <property type="evidence" value="ECO:0007669"/>
    <property type="project" value="UniProtKB-KW"/>
</dbReference>
<dbReference type="Pfam" id="PF10345">
    <property type="entry name" value="Cohesin_load"/>
    <property type="match status" value="1"/>
</dbReference>
<keyword evidence="6" id="KW-0539">Nucleus</keyword>